<reference evidence="1 2" key="1">
    <citation type="journal article" date="2018" name="Cell">
        <title>The Chara Genome: Secondary Complexity and Implications for Plant Terrestrialization.</title>
        <authorList>
            <person name="Nishiyama T."/>
            <person name="Sakayama H."/>
            <person name="Vries J.D."/>
            <person name="Buschmann H."/>
            <person name="Saint-Marcoux D."/>
            <person name="Ullrich K.K."/>
            <person name="Haas F.B."/>
            <person name="Vanderstraeten L."/>
            <person name="Becker D."/>
            <person name="Lang D."/>
            <person name="Vosolsobe S."/>
            <person name="Rombauts S."/>
            <person name="Wilhelmsson P.K.I."/>
            <person name="Janitza P."/>
            <person name="Kern R."/>
            <person name="Heyl A."/>
            <person name="Rumpler F."/>
            <person name="Villalobos L.I.A.C."/>
            <person name="Clay J.M."/>
            <person name="Skokan R."/>
            <person name="Toyoda A."/>
            <person name="Suzuki Y."/>
            <person name="Kagoshima H."/>
            <person name="Schijlen E."/>
            <person name="Tajeshwar N."/>
            <person name="Catarino B."/>
            <person name="Hetherington A.J."/>
            <person name="Saltykova A."/>
            <person name="Bonnot C."/>
            <person name="Breuninger H."/>
            <person name="Symeonidi A."/>
            <person name="Radhakrishnan G.V."/>
            <person name="Van Nieuwerburgh F."/>
            <person name="Deforce D."/>
            <person name="Chang C."/>
            <person name="Karol K.G."/>
            <person name="Hedrich R."/>
            <person name="Ulvskov P."/>
            <person name="Glockner G."/>
            <person name="Delwiche C.F."/>
            <person name="Petrasek J."/>
            <person name="Van de Peer Y."/>
            <person name="Friml J."/>
            <person name="Beilby M."/>
            <person name="Dolan L."/>
            <person name="Kohara Y."/>
            <person name="Sugano S."/>
            <person name="Fujiyama A."/>
            <person name="Delaux P.-M."/>
            <person name="Quint M."/>
            <person name="TheiBen G."/>
            <person name="Hagemann M."/>
            <person name="Harholt J."/>
            <person name="Dunand C."/>
            <person name="Zachgo S."/>
            <person name="Langdale J."/>
            <person name="Maumus F."/>
            <person name="Straeten D.V.D."/>
            <person name="Gould S.B."/>
            <person name="Rensing S.A."/>
        </authorList>
    </citation>
    <scope>NUCLEOTIDE SEQUENCE [LARGE SCALE GENOMIC DNA]</scope>
    <source>
        <strain evidence="1 2">S276</strain>
    </source>
</reference>
<protein>
    <submittedName>
        <fullName evidence="1">Uncharacterized protein</fullName>
    </submittedName>
</protein>
<gene>
    <name evidence="1" type="ORF">CBR_g299</name>
</gene>
<proteinExistence type="predicted"/>
<organism evidence="1 2">
    <name type="scientific">Chara braunii</name>
    <name type="common">Braun's stonewort</name>
    <dbReference type="NCBI Taxonomy" id="69332"/>
    <lineage>
        <taxon>Eukaryota</taxon>
        <taxon>Viridiplantae</taxon>
        <taxon>Streptophyta</taxon>
        <taxon>Charophyceae</taxon>
        <taxon>Charales</taxon>
        <taxon>Characeae</taxon>
        <taxon>Chara</taxon>
    </lineage>
</organism>
<name>A0A388JQC4_CHABU</name>
<keyword evidence="2" id="KW-1185">Reference proteome</keyword>
<dbReference type="Proteomes" id="UP000265515">
    <property type="component" value="Unassembled WGS sequence"/>
</dbReference>
<dbReference type="AlphaFoldDB" id="A0A388JQC4"/>
<evidence type="ECO:0000313" key="1">
    <source>
        <dbReference type="EMBL" id="GBG59968.1"/>
    </source>
</evidence>
<evidence type="ECO:0000313" key="2">
    <source>
        <dbReference type="Proteomes" id="UP000265515"/>
    </source>
</evidence>
<sequence length="170" mass="17508">MADEVGMECGEWWEGEVCLVVVEMHEVVEVIPGAGMAGDVVHGEGVAGSKEVVDGGGGVKRSPRVVVAEVRCLCAVVDGCAVDVGVEGVVVWIGVAVVDVRDGCVIVADVVGVVVVVAVVECAIAKFKKPLSILMPFRSVNAAGLAGAQCSTMWMKRSRTIGEEATNIAS</sequence>
<dbReference type="Gramene" id="GBG59968">
    <property type="protein sequence ID" value="GBG59968"/>
    <property type="gene ID" value="CBR_g299"/>
</dbReference>
<accession>A0A388JQC4</accession>
<dbReference type="EMBL" id="BFEA01000008">
    <property type="protein sequence ID" value="GBG59968.1"/>
    <property type="molecule type" value="Genomic_DNA"/>
</dbReference>
<comment type="caution">
    <text evidence="1">The sequence shown here is derived from an EMBL/GenBank/DDBJ whole genome shotgun (WGS) entry which is preliminary data.</text>
</comment>